<dbReference type="AlphaFoldDB" id="A0A0C3QX54"/>
<name>A0A0C3QX54_9AGAM</name>
<evidence type="ECO:0000313" key="2">
    <source>
        <dbReference type="EMBL" id="KIO33579.1"/>
    </source>
</evidence>
<evidence type="ECO:0000313" key="3">
    <source>
        <dbReference type="Proteomes" id="UP000054248"/>
    </source>
</evidence>
<dbReference type="EMBL" id="KN822947">
    <property type="protein sequence ID" value="KIO33579.1"/>
    <property type="molecule type" value="Genomic_DNA"/>
</dbReference>
<proteinExistence type="predicted"/>
<feature type="region of interest" description="Disordered" evidence="1">
    <location>
        <begin position="43"/>
        <end position="64"/>
    </location>
</feature>
<evidence type="ECO:0000256" key="1">
    <source>
        <dbReference type="SAM" id="MobiDB-lite"/>
    </source>
</evidence>
<protein>
    <submittedName>
        <fullName evidence="2">Uncharacterized protein</fullName>
    </submittedName>
</protein>
<sequence length="114" mass="12652">MDEQDIGEFVQDFVEVRRAFDAWHPPTESVEEKEAMKGEIHAAGDRHGGYTDIGDGQSLSRTQSRIRTAVPSDNEKELAKVEVYAAGDRHGHNDLELAVPGNAHGRRSLSRGRQ</sequence>
<reference evidence="3" key="2">
    <citation type="submission" date="2015-01" db="EMBL/GenBank/DDBJ databases">
        <title>Evolutionary Origins and Diversification of the Mycorrhizal Mutualists.</title>
        <authorList>
            <consortium name="DOE Joint Genome Institute"/>
            <consortium name="Mycorrhizal Genomics Consortium"/>
            <person name="Kohler A."/>
            <person name="Kuo A."/>
            <person name="Nagy L.G."/>
            <person name="Floudas D."/>
            <person name="Copeland A."/>
            <person name="Barry K.W."/>
            <person name="Cichocki N."/>
            <person name="Veneault-Fourrey C."/>
            <person name="LaButti K."/>
            <person name="Lindquist E.A."/>
            <person name="Lipzen A."/>
            <person name="Lundell T."/>
            <person name="Morin E."/>
            <person name="Murat C."/>
            <person name="Riley R."/>
            <person name="Ohm R."/>
            <person name="Sun H."/>
            <person name="Tunlid A."/>
            <person name="Henrissat B."/>
            <person name="Grigoriev I.V."/>
            <person name="Hibbett D.S."/>
            <person name="Martin F."/>
        </authorList>
    </citation>
    <scope>NUCLEOTIDE SEQUENCE [LARGE SCALE GENOMIC DNA]</scope>
    <source>
        <strain evidence="3">MUT 4182</strain>
    </source>
</reference>
<organism evidence="2 3">
    <name type="scientific">Tulasnella calospora MUT 4182</name>
    <dbReference type="NCBI Taxonomy" id="1051891"/>
    <lineage>
        <taxon>Eukaryota</taxon>
        <taxon>Fungi</taxon>
        <taxon>Dikarya</taxon>
        <taxon>Basidiomycota</taxon>
        <taxon>Agaricomycotina</taxon>
        <taxon>Agaricomycetes</taxon>
        <taxon>Cantharellales</taxon>
        <taxon>Tulasnellaceae</taxon>
        <taxon>Tulasnella</taxon>
    </lineage>
</organism>
<feature type="compositionally biased region" description="Basic residues" evidence="1">
    <location>
        <begin position="104"/>
        <end position="114"/>
    </location>
</feature>
<keyword evidence="3" id="KW-1185">Reference proteome</keyword>
<dbReference type="OrthoDB" id="534912at2759"/>
<accession>A0A0C3QX54</accession>
<reference evidence="2 3" key="1">
    <citation type="submission" date="2014-04" db="EMBL/GenBank/DDBJ databases">
        <authorList>
            <consortium name="DOE Joint Genome Institute"/>
            <person name="Kuo A."/>
            <person name="Girlanda M."/>
            <person name="Perotto S."/>
            <person name="Kohler A."/>
            <person name="Nagy L.G."/>
            <person name="Floudas D."/>
            <person name="Copeland A."/>
            <person name="Barry K.W."/>
            <person name="Cichocki N."/>
            <person name="Veneault-Fourrey C."/>
            <person name="LaButti K."/>
            <person name="Lindquist E.A."/>
            <person name="Lipzen A."/>
            <person name="Lundell T."/>
            <person name="Morin E."/>
            <person name="Murat C."/>
            <person name="Sun H."/>
            <person name="Tunlid A."/>
            <person name="Henrissat B."/>
            <person name="Grigoriev I.V."/>
            <person name="Hibbett D.S."/>
            <person name="Martin F."/>
            <person name="Nordberg H.P."/>
            <person name="Cantor M.N."/>
            <person name="Hua S.X."/>
        </authorList>
    </citation>
    <scope>NUCLEOTIDE SEQUENCE [LARGE SCALE GENOMIC DNA]</scope>
    <source>
        <strain evidence="2 3">MUT 4182</strain>
    </source>
</reference>
<gene>
    <name evidence="2" type="ORF">M407DRAFT_186152</name>
</gene>
<dbReference type="HOGENOM" id="CLU_2122883_0_0_1"/>
<feature type="region of interest" description="Disordered" evidence="1">
    <location>
        <begin position="90"/>
        <end position="114"/>
    </location>
</feature>
<dbReference type="Proteomes" id="UP000054248">
    <property type="component" value="Unassembled WGS sequence"/>
</dbReference>